<accession>A0ABR8F7V4</accession>
<evidence type="ECO:0000313" key="2">
    <source>
        <dbReference type="EMBL" id="MBD2566270.1"/>
    </source>
</evidence>
<protein>
    <submittedName>
        <fullName evidence="2">Uncharacterized protein</fullName>
    </submittedName>
</protein>
<dbReference type="RefSeq" id="WP_190901191.1">
    <property type="nucleotide sequence ID" value="NZ_JACJTE010000176.1"/>
</dbReference>
<feature type="compositionally biased region" description="Low complexity" evidence="1">
    <location>
        <begin position="1"/>
        <end position="18"/>
    </location>
</feature>
<feature type="region of interest" description="Disordered" evidence="1">
    <location>
        <begin position="1"/>
        <end position="25"/>
    </location>
</feature>
<dbReference type="Gene3D" id="2.170.15.10">
    <property type="entry name" value="Proaerolysin, chain A, domain 3"/>
    <property type="match status" value="1"/>
</dbReference>
<organism evidence="2 3">
    <name type="scientific">Nostoc linckia FACHB-391</name>
    <dbReference type="NCBI Taxonomy" id="2692906"/>
    <lineage>
        <taxon>Bacteria</taxon>
        <taxon>Bacillati</taxon>
        <taxon>Cyanobacteriota</taxon>
        <taxon>Cyanophyceae</taxon>
        <taxon>Nostocales</taxon>
        <taxon>Nostocaceae</taxon>
        <taxon>Nostoc</taxon>
    </lineage>
</organism>
<dbReference type="SUPFAM" id="SSF56973">
    <property type="entry name" value="Aerolisin/ETX pore-forming domain"/>
    <property type="match status" value="1"/>
</dbReference>
<name>A0ABR8F7V4_NOSLI</name>
<dbReference type="Proteomes" id="UP000604661">
    <property type="component" value="Unassembled WGS sequence"/>
</dbReference>
<evidence type="ECO:0000256" key="1">
    <source>
        <dbReference type="SAM" id="MobiDB-lite"/>
    </source>
</evidence>
<sequence length="390" mass="42014">MFLKNSSTESSSVTFSYSDGKGYEVSNEDTTQWEIGNTIGASLTVKAEGVAKVPFLAEGKWGVDAGASYEHSWSSGGSKTKVNTDNVNTQQDTSIQFNAPAKAITKATATATGVEYSGGKYEISLKISGTIGIDLNGDGDALDPNEINVLPINAILQHYNPKQFQLVGQGLQKNFRLPQGQVLLYNETTQAKVSGTVDGAFFTNVNASIASAYDWSLTNPTIPEYEDGVNYQGIGQGIEERYWLIRNSQYGPRPYSSVLRIEGFTPSEDFIGIQHNGINSDNDILLGTNVLTGQDPANKLILKAGSYTKNNITYQTTQIIMGGTGSDYTTINDNDILAELINIAPNQLLGSSRESLSRGDMTSNFMFGTQGTIWDNSLASGNGTNLLQLL</sequence>
<gene>
    <name evidence="2" type="ORF">H6G95_38235</name>
</gene>
<comment type="caution">
    <text evidence="2">The sequence shown here is derived from an EMBL/GenBank/DDBJ whole genome shotgun (WGS) entry which is preliminary data.</text>
</comment>
<reference evidence="2 3" key="1">
    <citation type="journal article" date="2020" name="ISME J.">
        <title>Comparative genomics reveals insights into cyanobacterial evolution and habitat adaptation.</title>
        <authorList>
            <person name="Chen M.Y."/>
            <person name="Teng W.K."/>
            <person name="Zhao L."/>
            <person name="Hu C.X."/>
            <person name="Zhou Y.K."/>
            <person name="Han B.P."/>
            <person name="Song L.R."/>
            <person name="Shu W.S."/>
        </authorList>
    </citation>
    <scope>NUCLEOTIDE SEQUENCE [LARGE SCALE GENOMIC DNA]</scope>
    <source>
        <strain evidence="2 3">FACHB-391</strain>
    </source>
</reference>
<keyword evidence="3" id="KW-1185">Reference proteome</keyword>
<evidence type="ECO:0000313" key="3">
    <source>
        <dbReference type="Proteomes" id="UP000604661"/>
    </source>
</evidence>
<dbReference type="EMBL" id="JACJTE010000176">
    <property type="protein sequence ID" value="MBD2566270.1"/>
    <property type="molecule type" value="Genomic_DNA"/>
</dbReference>
<proteinExistence type="predicted"/>